<evidence type="ECO:0000256" key="7">
    <source>
        <dbReference type="PIRSR" id="PIRSR001112-1"/>
    </source>
</evidence>
<dbReference type="SUPFAM" id="SSF53474">
    <property type="entry name" value="alpha/beta-Hydrolases"/>
    <property type="match status" value="1"/>
</dbReference>
<keyword evidence="5" id="KW-0058">Aromatic hydrocarbons catabolism</keyword>
<dbReference type="GO" id="GO:0033961">
    <property type="term" value="F:cis-stilbene-oxide hydrolase activity"/>
    <property type="evidence" value="ECO:0007669"/>
    <property type="project" value="UniProtKB-EC"/>
</dbReference>
<dbReference type="AlphaFoldDB" id="A0A0T6BGE4"/>
<feature type="active site" description="Nucleophile" evidence="7">
    <location>
        <position position="138"/>
    </location>
</feature>
<dbReference type="GO" id="GO:0097176">
    <property type="term" value="P:epoxide metabolic process"/>
    <property type="evidence" value="ECO:0007669"/>
    <property type="project" value="TreeGrafter"/>
</dbReference>
<dbReference type="PRINTS" id="PR00412">
    <property type="entry name" value="EPOXHYDRLASE"/>
</dbReference>
<dbReference type="PANTHER" id="PTHR21661">
    <property type="entry name" value="EPOXIDE HYDROLASE 1-RELATED"/>
    <property type="match status" value="1"/>
</dbReference>
<keyword evidence="10" id="KW-1185">Reference proteome</keyword>
<dbReference type="InterPro" id="IPR010497">
    <property type="entry name" value="Epoxide_hydro_N"/>
</dbReference>
<evidence type="ECO:0000256" key="4">
    <source>
        <dbReference type="ARBA" id="ARBA00012091"/>
    </source>
</evidence>
<evidence type="ECO:0000256" key="3">
    <source>
        <dbReference type="ARBA" id="ARBA00010088"/>
    </source>
</evidence>
<evidence type="ECO:0000313" key="10">
    <source>
        <dbReference type="Proteomes" id="UP000051574"/>
    </source>
</evidence>
<feature type="domain" description="Epoxide hydrolase N-terminal" evidence="8">
    <location>
        <begin position="2"/>
        <end position="72"/>
    </location>
</feature>
<feature type="non-terminal residue" evidence="9">
    <location>
        <position position="347"/>
    </location>
</feature>
<protein>
    <recommendedName>
        <fullName evidence="4">microsomal epoxide hydrolase</fullName>
        <ecNumber evidence="4">3.3.2.9</ecNumber>
    </recommendedName>
</protein>
<feature type="active site" description="Proton donor" evidence="7">
    <location>
        <position position="282"/>
    </location>
</feature>
<proteinExistence type="inferred from homology"/>
<comment type="similarity">
    <text evidence="3">Belongs to the peptidase S33 family.</text>
</comment>
<sequence>MNSKLLTEVIEFWKTKYDWRQRETFLNQFPQYKTNIQGLDIHFIHVKPSNANGLKVIPLLLIHGWPGSVREFYEMIPLLTQPCGFKDFVFEIVAPSLPGFGFSSAACKPGLNPIKMALVFKNLMNRIGFKEFYVQGGDWGSLITSIMATTFPDEVLGAHINLAFVWDHPLAKIKNMLKSFLPMIFATAEDQRKMAQAITFFTRENGYSKIQSTKPDTVGVGLNDSPVGLAAYIIEKFTTWTNSNWINRADGGLLEKYDYTKLLDNVMLYWVTNSITTSCRIYYENNTKEATRFGVDKIPVTVPVGVTNFEYELFAQSKDILSCKYRNILHYRDVPNVGHFAAFEKPD</sequence>
<comment type="subcellular location">
    <subcellularLocation>
        <location evidence="2">Microsome membrane</location>
        <topology evidence="2">Single-pass membrane protein</topology>
    </subcellularLocation>
</comment>
<dbReference type="EC" id="3.3.2.9" evidence="4"/>
<feature type="active site" description="Proton acceptor" evidence="7">
    <location>
        <position position="339"/>
    </location>
</feature>
<organism evidence="9 10">
    <name type="scientific">Oryctes borbonicus</name>
    <dbReference type="NCBI Taxonomy" id="1629725"/>
    <lineage>
        <taxon>Eukaryota</taxon>
        <taxon>Metazoa</taxon>
        <taxon>Ecdysozoa</taxon>
        <taxon>Arthropoda</taxon>
        <taxon>Hexapoda</taxon>
        <taxon>Insecta</taxon>
        <taxon>Pterygota</taxon>
        <taxon>Neoptera</taxon>
        <taxon>Endopterygota</taxon>
        <taxon>Coleoptera</taxon>
        <taxon>Polyphaga</taxon>
        <taxon>Scarabaeiformia</taxon>
        <taxon>Scarabaeidae</taxon>
        <taxon>Dynastinae</taxon>
        <taxon>Oryctes</taxon>
    </lineage>
</organism>
<dbReference type="Pfam" id="PF06441">
    <property type="entry name" value="EHN"/>
    <property type="match status" value="1"/>
</dbReference>
<dbReference type="InterPro" id="IPR029058">
    <property type="entry name" value="AB_hydrolase_fold"/>
</dbReference>
<dbReference type="InterPro" id="IPR016292">
    <property type="entry name" value="Epoxide_hydrolase"/>
</dbReference>
<evidence type="ECO:0000256" key="6">
    <source>
        <dbReference type="ARBA" id="ARBA00022801"/>
    </source>
</evidence>
<dbReference type="Gene3D" id="3.40.50.1820">
    <property type="entry name" value="alpha/beta hydrolase"/>
    <property type="match status" value="1"/>
</dbReference>
<dbReference type="PANTHER" id="PTHR21661:SF35">
    <property type="entry name" value="EPOXIDE HYDROLASE"/>
    <property type="match status" value="1"/>
</dbReference>
<gene>
    <name evidence="9" type="ORF">AMK59_2286</name>
</gene>
<comment type="caution">
    <text evidence="9">The sequence shown here is derived from an EMBL/GenBank/DDBJ whole genome shotgun (WGS) entry which is preliminary data.</text>
</comment>
<reference evidence="9 10" key="1">
    <citation type="submission" date="2015-09" db="EMBL/GenBank/DDBJ databases">
        <title>Draft genome of the scarab beetle Oryctes borbonicus.</title>
        <authorList>
            <person name="Meyer J.M."/>
            <person name="Markov G.V."/>
            <person name="Baskaran P."/>
            <person name="Herrmann M."/>
            <person name="Sommer R.J."/>
            <person name="Roedelsperger C."/>
        </authorList>
    </citation>
    <scope>NUCLEOTIDE SEQUENCE [LARGE SCALE GENOMIC DNA]</scope>
    <source>
        <strain evidence="9">OB123</strain>
        <tissue evidence="9">Whole animal</tissue>
    </source>
</reference>
<evidence type="ECO:0000256" key="2">
    <source>
        <dbReference type="ARBA" id="ARBA00004111"/>
    </source>
</evidence>
<evidence type="ECO:0000259" key="8">
    <source>
        <dbReference type="Pfam" id="PF06441"/>
    </source>
</evidence>
<name>A0A0T6BGE4_9SCAR</name>
<dbReference type="OrthoDB" id="7130006at2759"/>
<dbReference type="EMBL" id="LJIG01000573">
    <property type="protein sequence ID" value="KRT86367.1"/>
    <property type="molecule type" value="Genomic_DNA"/>
</dbReference>
<evidence type="ECO:0000256" key="1">
    <source>
        <dbReference type="ARBA" id="ARBA00000221"/>
    </source>
</evidence>
<comment type="catalytic activity">
    <reaction evidence="1">
        <text>1-(4-methoxyphenyl)-N-methyl-N-[(3-methyloxetan-3-yl)methyl]methanamine + H2O = 2-{[(4-methoxybenzyl)(methyl)amino]methyl}-2-methylpropane-1,3-diol</text>
        <dbReference type="Rhea" id="RHEA:55764"/>
        <dbReference type="ChEBI" id="CHEBI:15377"/>
        <dbReference type="ChEBI" id="CHEBI:139161"/>
        <dbReference type="ChEBI" id="CHEBI:139164"/>
        <dbReference type="EC" id="3.3.2.9"/>
    </reaction>
</comment>
<keyword evidence="6 9" id="KW-0378">Hydrolase</keyword>
<evidence type="ECO:0000256" key="5">
    <source>
        <dbReference type="ARBA" id="ARBA00022797"/>
    </source>
</evidence>
<evidence type="ECO:0000313" key="9">
    <source>
        <dbReference type="EMBL" id="KRT86367.1"/>
    </source>
</evidence>
<dbReference type="InterPro" id="IPR000639">
    <property type="entry name" value="Epox_hydrolase-like"/>
</dbReference>
<dbReference type="Proteomes" id="UP000051574">
    <property type="component" value="Unassembled WGS sequence"/>
</dbReference>
<accession>A0A0T6BGE4</accession>
<dbReference type="PIRSF" id="PIRSF001112">
    <property type="entry name" value="Epoxide_hydrolase"/>
    <property type="match status" value="1"/>
</dbReference>